<dbReference type="GO" id="GO:0005975">
    <property type="term" value="P:carbohydrate metabolic process"/>
    <property type="evidence" value="ECO:0007669"/>
    <property type="project" value="InterPro"/>
</dbReference>
<comment type="caution">
    <text evidence="7">The sequence shown here is derived from an EMBL/GenBank/DDBJ whole genome shotgun (WGS) entry which is preliminary data.</text>
</comment>
<dbReference type="FunFam" id="1.20.1050.60:FF:000001">
    <property type="entry name" value="Putative alpha-1,2-mannosidase"/>
    <property type="match status" value="1"/>
</dbReference>
<organism evidence="7 8">
    <name type="scientific">Odoribacter splanchnicus</name>
    <dbReference type="NCBI Taxonomy" id="28118"/>
    <lineage>
        <taxon>Bacteria</taxon>
        <taxon>Pseudomonadati</taxon>
        <taxon>Bacteroidota</taxon>
        <taxon>Bacteroidia</taxon>
        <taxon>Bacteroidales</taxon>
        <taxon>Odoribacteraceae</taxon>
        <taxon>Odoribacter</taxon>
    </lineage>
</organism>
<dbReference type="Pfam" id="PF17678">
    <property type="entry name" value="Glyco_hydro_92N"/>
    <property type="match status" value="1"/>
</dbReference>
<evidence type="ECO:0000256" key="1">
    <source>
        <dbReference type="ARBA" id="ARBA00001913"/>
    </source>
</evidence>
<dbReference type="InterPro" id="IPR041371">
    <property type="entry name" value="GH92_N"/>
</dbReference>
<evidence type="ECO:0000313" key="7">
    <source>
        <dbReference type="EMBL" id="RGU55113.1"/>
    </source>
</evidence>
<dbReference type="InterPro" id="IPR008928">
    <property type="entry name" value="6-hairpin_glycosidase_sf"/>
</dbReference>
<feature type="domain" description="Glycosyl hydrolase family 92" evidence="5">
    <location>
        <begin position="264"/>
        <end position="728"/>
    </location>
</feature>
<dbReference type="SUPFAM" id="SSF48208">
    <property type="entry name" value="Six-hairpin glycosidases"/>
    <property type="match status" value="1"/>
</dbReference>
<dbReference type="InterPro" id="IPR012939">
    <property type="entry name" value="Glyco_hydro_92"/>
</dbReference>
<dbReference type="GO" id="GO:0030246">
    <property type="term" value="F:carbohydrate binding"/>
    <property type="evidence" value="ECO:0007669"/>
    <property type="project" value="InterPro"/>
</dbReference>
<sequence length="746" mass="84315">MKRLKFLYTFLILLMIQQGMAQNYLRYVDPYIGSGGHGHVFVGASVPFGTIQVGPQNIFKGWDWCSGYHYSDSIVIGFSHTHLSGTGCTDLGDLQMMPFTGQVRTKRGEQNDISNSCASYYKHENETVAPDYYALLMDNGIRVELTATERVALHRYHFPDTKENHVLINLKEGNGFNAVASSIRLVDANTIEGFRVVNGWSPEHRIYFRIKTDKPVEDLLVFHDDTPAGSKALTGKEVKGVLVLGEGHSDLCLKVAISSVSCENAAQNMAAELPHWDFDRVRKESRKKWNAELARVDVVDKDERARKIFYTAMYHTLIAPTTYCDVNGEFRGHDQQIYQAKDWRNYSTFSLWDTYRALHPWFTIIQTDRVGDMVNSMLSIFDQQGKLPIWPLIGGETNQMPGYSAVPVIADAYLKGIGGFDGERAFQACVKSATYRKQNGVPYVLDQEYIPCDKVGEATSIAMEYAVDDWGIAAMAKKMGKETEAELFERRSRYYRHYFDSEIGFIRPRNADGSWLTPYDPFQSIHGGQGYFCEGTGWQYTFFVPQRPADLIALLGGDEAFIHKLDSLFTVEGDMGAQASADISGLIGQYAHGNEPSHHMAYLYAYAGAPWKTAEKVRYIQEHFYTDQKDGIIGNEDCGQMSAWHIISALGFYQVNPSCGIYTFGSPLFGKVKLNLPNGKHFIVESENNNKQNIYIQSVELNGKPYEKGYIRYEDIMQGGKLKFFMGNRPNYQFGVAPDNRPYTPF</sequence>
<feature type="signal peptide" evidence="4">
    <location>
        <begin position="1"/>
        <end position="21"/>
    </location>
</feature>
<evidence type="ECO:0000259" key="6">
    <source>
        <dbReference type="Pfam" id="PF17678"/>
    </source>
</evidence>
<evidence type="ECO:0000256" key="3">
    <source>
        <dbReference type="ARBA" id="ARBA00022837"/>
    </source>
</evidence>
<accession>A0A412TMU9</accession>
<keyword evidence="7" id="KW-0378">Hydrolase</keyword>
<feature type="domain" description="Glycosyl hydrolase family 92 N-terminal" evidence="6">
    <location>
        <begin position="27"/>
        <end position="258"/>
    </location>
</feature>
<feature type="chain" id="PRO_5019501363" evidence="4">
    <location>
        <begin position="22"/>
        <end position="746"/>
    </location>
</feature>
<dbReference type="PANTHER" id="PTHR12143:SF39">
    <property type="entry name" value="SECRETED PROTEIN"/>
    <property type="match status" value="1"/>
</dbReference>
<dbReference type="FunFam" id="3.30.2080.10:FF:000001">
    <property type="entry name" value="Alpha-1,2-mannosidase subfamily"/>
    <property type="match status" value="1"/>
</dbReference>
<dbReference type="GO" id="GO:0000224">
    <property type="term" value="F:peptide-N4-(N-acetyl-beta-glucosaminyl)asparagine amidase activity"/>
    <property type="evidence" value="ECO:0007669"/>
    <property type="project" value="TreeGrafter"/>
</dbReference>
<keyword evidence="3" id="KW-0106">Calcium</keyword>
<proteinExistence type="predicted"/>
<keyword evidence="4" id="KW-0732">Signal</keyword>
<dbReference type="GO" id="GO:0006516">
    <property type="term" value="P:glycoprotein catabolic process"/>
    <property type="evidence" value="ECO:0007669"/>
    <property type="project" value="TreeGrafter"/>
</dbReference>
<name>A0A412TMU9_9BACT</name>
<dbReference type="Gene3D" id="3.30.2080.10">
    <property type="entry name" value="GH92 mannosidase domain"/>
    <property type="match status" value="1"/>
</dbReference>
<dbReference type="InterPro" id="IPR050883">
    <property type="entry name" value="PNGase"/>
</dbReference>
<dbReference type="Gene3D" id="1.20.1610.10">
    <property type="entry name" value="alpha-1,2-mannosidases domains"/>
    <property type="match status" value="1"/>
</dbReference>
<dbReference type="Proteomes" id="UP000284243">
    <property type="component" value="Unassembled WGS sequence"/>
</dbReference>
<evidence type="ECO:0000313" key="8">
    <source>
        <dbReference type="Proteomes" id="UP000284243"/>
    </source>
</evidence>
<evidence type="ECO:0000256" key="2">
    <source>
        <dbReference type="ARBA" id="ARBA00011245"/>
    </source>
</evidence>
<evidence type="ECO:0000259" key="5">
    <source>
        <dbReference type="Pfam" id="PF07971"/>
    </source>
</evidence>
<gene>
    <name evidence="7" type="ORF">DWW57_13565</name>
</gene>
<dbReference type="AlphaFoldDB" id="A0A412TMU9"/>
<dbReference type="RefSeq" id="WP_022159388.1">
    <property type="nucleotide sequence ID" value="NZ_JADMUD010000029.1"/>
</dbReference>
<dbReference type="PANTHER" id="PTHR12143">
    <property type="entry name" value="PEPTIDE N-GLYCANASE PNGASE -RELATED"/>
    <property type="match status" value="1"/>
</dbReference>
<protein>
    <submittedName>
        <fullName evidence="7">Glycoside hydrolase family 92 protein</fullName>
    </submittedName>
</protein>
<dbReference type="InterPro" id="IPR005887">
    <property type="entry name" value="GH92_a_mannosidase_put"/>
</dbReference>
<comment type="cofactor">
    <cofactor evidence="1">
        <name>Ca(2+)</name>
        <dbReference type="ChEBI" id="CHEBI:29108"/>
    </cofactor>
</comment>
<dbReference type="InterPro" id="IPR014718">
    <property type="entry name" value="GH-type_carb-bd"/>
</dbReference>
<dbReference type="GO" id="GO:0005829">
    <property type="term" value="C:cytosol"/>
    <property type="evidence" value="ECO:0007669"/>
    <property type="project" value="TreeGrafter"/>
</dbReference>
<dbReference type="Gene3D" id="2.70.98.10">
    <property type="match status" value="1"/>
</dbReference>
<dbReference type="EMBL" id="QRYC01000021">
    <property type="protein sequence ID" value="RGU55113.1"/>
    <property type="molecule type" value="Genomic_DNA"/>
</dbReference>
<dbReference type="NCBIfam" id="TIGR01180">
    <property type="entry name" value="aman2_put"/>
    <property type="match status" value="1"/>
</dbReference>
<evidence type="ECO:0000256" key="4">
    <source>
        <dbReference type="SAM" id="SignalP"/>
    </source>
</evidence>
<dbReference type="Gene3D" id="1.20.1050.60">
    <property type="entry name" value="alpha-1,2-mannosidase"/>
    <property type="match status" value="1"/>
</dbReference>
<comment type="subunit">
    <text evidence="2">Monomer.</text>
</comment>
<reference evidence="7 8" key="1">
    <citation type="submission" date="2018-08" db="EMBL/GenBank/DDBJ databases">
        <title>A genome reference for cultivated species of the human gut microbiota.</title>
        <authorList>
            <person name="Zou Y."/>
            <person name="Xue W."/>
            <person name="Luo G."/>
        </authorList>
    </citation>
    <scope>NUCLEOTIDE SEQUENCE [LARGE SCALE GENOMIC DNA]</scope>
    <source>
        <strain evidence="7 8">AF16-14</strain>
    </source>
</reference>
<dbReference type="Pfam" id="PF07971">
    <property type="entry name" value="Glyco_hydro_92"/>
    <property type="match status" value="1"/>
</dbReference>